<dbReference type="InterPro" id="IPR005000">
    <property type="entry name" value="Aldolase/citrate-lyase_domain"/>
</dbReference>
<keyword evidence="5" id="KW-0808">Transferase</keyword>
<keyword evidence="3" id="KW-0456">Lyase</keyword>
<dbReference type="EMBL" id="ML735223">
    <property type="protein sequence ID" value="KAE8394399.1"/>
    <property type="molecule type" value="Genomic_DNA"/>
</dbReference>
<dbReference type="SUPFAM" id="SSF51621">
    <property type="entry name" value="Phosphoenolpyruvate/pyruvate domain"/>
    <property type="match status" value="1"/>
</dbReference>
<evidence type="ECO:0000313" key="5">
    <source>
        <dbReference type="EMBL" id="KAE8394399.1"/>
    </source>
</evidence>
<dbReference type="OrthoDB" id="1621678at2759"/>
<reference evidence="5" key="1">
    <citation type="submission" date="2019-04" db="EMBL/GenBank/DDBJ databases">
        <title>Friends and foes A comparative genomics studyof 23 Aspergillus species from section Flavi.</title>
        <authorList>
            <consortium name="DOE Joint Genome Institute"/>
            <person name="Kjaerbolling I."/>
            <person name="Vesth T."/>
            <person name="Frisvad J.C."/>
            <person name="Nybo J.L."/>
            <person name="Theobald S."/>
            <person name="Kildgaard S."/>
            <person name="Isbrandt T."/>
            <person name="Kuo A."/>
            <person name="Sato A."/>
            <person name="Lyhne E.K."/>
            <person name="Kogle M.E."/>
            <person name="Wiebenga A."/>
            <person name="Kun R.S."/>
            <person name="Lubbers R.J."/>
            <person name="Makela M.R."/>
            <person name="Barry K."/>
            <person name="Chovatia M."/>
            <person name="Clum A."/>
            <person name="Daum C."/>
            <person name="Haridas S."/>
            <person name="He G."/>
            <person name="LaButti K."/>
            <person name="Lipzen A."/>
            <person name="Mondo S."/>
            <person name="Riley R."/>
            <person name="Salamov A."/>
            <person name="Simmons B.A."/>
            <person name="Magnuson J.K."/>
            <person name="Henrissat B."/>
            <person name="Mortensen U.H."/>
            <person name="Larsen T.O."/>
            <person name="Devries R.P."/>
            <person name="Grigoriev I.V."/>
            <person name="Machida M."/>
            <person name="Baker S.E."/>
            <person name="Andersen M.R."/>
        </authorList>
    </citation>
    <scope>NUCLEOTIDE SEQUENCE [LARGE SCALE GENOMIC DNA]</scope>
    <source>
        <strain evidence="5">IBT 14317</strain>
    </source>
</reference>
<dbReference type="GO" id="GO:0016301">
    <property type="term" value="F:kinase activity"/>
    <property type="evidence" value="ECO:0007669"/>
    <property type="project" value="UniProtKB-KW"/>
</dbReference>
<evidence type="ECO:0000259" key="4">
    <source>
        <dbReference type="Pfam" id="PF03328"/>
    </source>
</evidence>
<dbReference type="InterPro" id="IPR015813">
    <property type="entry name" value="Pyrv/PenolPyrv_kinase-like_dom"/>
</dbReference>
<comment type="similarity">
    <text evidence="1">Belongs to the HpcH/HpaI aldolase family.</text>
</comment>
<dbReference type="GO" id="GO:0046872">
    <property type="term" value="F:metal ion binding"/>
    <property type="evidence" value="ECO:0007669"/>
    <property type="project" value="UniProtKB-KW"/>
</dbReference>
<proteinExistence type="inferred from homology"/>
<evidence type="ECO:0000256" key="1">
    <source>
        <dbReference type="ARBA" id="ARBA00005568"/>
    </source>
</evidence>
<keyword evidence="2" id="KW-0479">Metal-binding</keyword>
<protein>
    <submittedName>
        <fullName evidence="5">Pyruvate/Phosphoenolpyruvate kinase-like domain-containing protein</fullName>
    </submittedName>
</protein>
<organism evidence="5">
    <name type="scientific">Petromyces alliaceus</name>
    <name type="common">Aspergillus alliaceus</name>
    <dbReference type="NCBI Taxonomy" id="209559"/>
    <lineage>
        <taxon>Eukaryota</taxon>
        <taxon>Fungi</taxon>
        <taxon>Dikarya</taxon>
        <taxon>Ascomycota</taxon>
        <taxon>Pezizomycotina</taxon>
        <taxon>Eurotiomycetes</taxon>
        <taxon>Eurotiomycetidae</taxon>
        <taxon>Eurotiales</taxon>
        <taxon>Aspergillaceae</taxon>
        <taxon>Aspergillus</taxon>
        <taxon>Aspergillus subgen. Circumdati</taxon>
    </lineage>
</organism>
<gene>
    <name evidence="5" type="ORF">BDV23DRAFT_179551</name>
</gene>
<dbReference type="GO" id="GO:0016832">
    <property type="term" value="F:aldehyde-lyase activity"/>
    <property type="evidence" value="ECO:0007669"/>
    <property type="project" value="TreeGrafter"/>
</dbReference>
<dbReference type="PANTHER" id="PTHR30502:SF0">
    <property type="entry name" value="PHOSPHOENOLPYRUVATE CARBOXYLASE FAMILY PROTEIN"/>
    <property type="match status" value="1"/>
</dbReference>
<evidence type="ECO:0000256" key="2">
    <source>
        <dbReference type="ARBA" id="ARBA00022723"/>
    </source>
</evidence>
<dbReference type="InterPro" id="IPR050251">
    <property type="entry name" value="HpcH-HpaI_aldolase"/>
</dbReference>
<dbReference type="AlphaFoldDB" id="A0A5N7CKK1"/>
<dbReference type="Gene3D" id="3.20.20.60">
    <property type="entry name" value="Phosphoenolpyruvate-binding domains"/>
    <property type="match status" value="1"/>
</dbReference>
<accession>A0A5N7CKK1</accession>
<dbReference type="PANTHER" id="PTHR30502">
    <property type="entry name" value="2-KETO-3-DEOXY-L-RHAMNONATE ALDOLASE"/>
    <property type="match status" value="1"/>
</dbReference>
<dbReference type="Pfam" id="PF03328">
    <property type="entry name" value="HpcH_HpaI"/>
    <property type="match status" value="1"/>
</dbReference>
<sequence length="268" mass="28810">MSLVMSRLPPGCIYKALGVKAFPTTELVLIARDAGYDVLFIDLEHTQISLEATSHICKAAILAGMLPLVRVPHACGDGLVQRVLDGGARGIVFPHIRNAEDAKEAVAMVRFPPKGTRSISPTLLSTGGRVLTRDNLSSTLEENEASAIVMIENTDALQNLDEIASVPGLDLLLVGSMDMTVDLGILGEWDNPLYETVLQKVSAAAQRHGKLWGISGMFGRPDKFADPIQKLDVGLIVGAMDRTLLLKGAKANVESLRSCEENSLRTLN</sequence>
<dbReference type="Proteomes" id="UP000326877">
    <property type="component" value="Unassembled WGS sequence"/>
</dbReference>
<name>A0A5N7CKK1_PETAA</name>
<dbReference type="GO" id="GO:0005737">
    <property type="term" value="C:cytoplasm"/>
    <property type="evidence" value="ECO:0007669"/>
    <property type="project" value="TreeGrafter"/>
</dbReference>
<keyword evidence="5" id="KW-0670">Pyruvate</keyword>
<evidence type="ECO:0000256" key="3">
    <source>
        <dbReference type="ARBA" id="ARBA00023239"/>
    </source>
</evidence>
<keyword evidence="5" id="KW-0418">Kinase</keyword>
<dbReference type="InterPro" id="IPR040442">
    <property type="entry name" value="Pyrv_kinase-like_dom_sf"/>
</dbReference>
<feature type="domain" description="HpcH/HpaI aldolase/citrate lyase" evidence="4">
    <location>
        <begin position="28"/>
        <end position="209"/>
    </location>
</feature>